<dbReference type="FunFam" id="3.30.950.10:FF:000002">
    <property type="entry name" value="Ribosomal RNA small subunit methyltransferase I"/>
    <property type="match status" value="1"/>
</dbReference>
<keyword evidence="5 6" id="KW-0949">S-adenosyl-L-methionine</keyword>
<name>A0A1I5GQP3_9HYPH</name>
<gene>
    <name evidence="6" type="primary">rsmI</name>
    <name evidence="9" type="ORF">SAMN04488056_105104</name>
</gene>
<evidence type="ECO:0000259" key="8">
    <source>
        <dbReference type="Pfam" id="PF00590"/>
    </source>
</evidence>
<dbReference type="HAMAP" id="MF_01877">
    <property type="entry name" value="16SrRNA_methyltr_I"/>
    <property type="match status" value="1"/>
</dbReference>
<dbReference type="Gene3D" id="3.40.1010.10">
    <property type="entry name" value="Cobalt-precorrin-4 Transmethylase, Domain 1"/>
    <property type="match status" value="1"/>
</dbReference>
<dbReference type="PANTHER" id="PTHR46111">
    <property type="entry name" value="RIBOSOMAL RNA SMALL SUBUNIT METHYLTRANSFERASE I"/>
    <property type="match status" value="1"/>
</dbReference>
<feature type="domain" description="Tetrapyrrole methylase" evidence="8">
    <location>
        <begin position="57"/>
        <end position="257"/>
    </location>
</feature>
<keyword evidence="10" id="KW-1185">Reference proteome</keyword>
<dbReference type="STRING" id="655353.SAMN04488056_105104"/>
<dbReference type="PIRSF" id="PIRSF005917">
    <property type="entry name" value="MTase_YraL"/>
    <property type="match status" value="1"/>
</dbReference>
<dbReference type="GO" id="GO:0070677">
    <property type="term" value="F:rRNA (cytosine-2'-O-)-methyltransferase activity"/>
    <property type="evidence" value="ECO:0007669"/>
    <property type="project" value="UniProtKB-UniRule"/>
</dbReference>
<dbReference type="FunFam" id="3.40.1010.10:FF:000007">
    <property type="entry name" value="Ribosomal RNA small subunit methyltransferase I"/>
    <property type="match status" value="1"/>
</dbReference>
<dbReference type="RefSeq" id="WP_319567534.1">
    <property type="nucleotide sequence ID" value="NZ_OY762534.1"/>
</dbReference>
<evidence type="ECO:0000256" key="1">
    <source>
        <dbReference type="ARBA" id="ARBA00022490"/>
    </source>
</evidence>
<protein>
    <recommendedName>
        <fullName evidence="6">Ribosomal RNA small subunit methyltransferase I</fullName>
        <ecNumber evidence="6">2.1.1.198</ecNumber>
    </recommendedName>
    <alternativeName>
        <fullName evidence="6">16S rRNA 2'-O-ribose C1402 methyltransferase</fullName>
    </alternativeName>
    <alternativeName>
        <fullName evidence="6">rRNA (cytidine-2'-O-)-methyltransferase RsmI</fullName>
    </alternativeName>
</protein>
<evidence type="ECO:0000256" key="5">
    <source>
        <dbReference type="ARBA" id="ARBA00022691"/>
    </source>
</evidence>
<proteinExistence type="inferred from homology"/>
<comment type="catalytic activity">
    <reaction evidence="6">
        <text>cytidine(1402) in 16S rRNA + S-adenosyl-L-methionine = 2'-O-methylcytidine(1402) in 16S rRNA + S-adenosyl-L-homocysteine + H(+)</text>
        <dbReference type="Rhea" id="RHEA:42924"/>
        <dbReference type="Rhea" id="RHEA-COMP:10285"/>
        <dbReference type="Rhea" id="RHEA-COMP:10286"/>
        <dbReference type="ChEBI" id="CHEBI:15378"/>
        <dbReference type="ChEBI" id="CHEBI:57856"/>
        <dbReference type="ChEBI" id="CHEBI:59789"/>
        <dbReference type="ChEBI" id="CHEBI:74495"/>
        <dbReference type="ChEBI" id="CHEBI:82748"/>
        <dbReference type="EC" id="2.1.1.198"/>
    </reaction>
</comment>
<evidence type="ECO:0000256" key="7">
    <source>
        <dbReference type="SAM" id="MobiDB-lite"/>
    </source>
</evidence>
<dbReference type="InterPro" id="IPR008189">
    <property type="entry name" value="rRNA_ssu_MeTfrase_I"/>
</dbReference>
<comment type="subcellular location">
    <subcellularLocation>
        <location evidence="6">Cytoplasm</location>
    </subcellularLocation>
</comment>
<dbReference type="InterPro" id="IPR035996">
    <property type="entry name" value="4pyrrol_Methylase_sf"/>
</dbReference>
<dbReference type="PANTHER" id="PTHR46111:SF1">
    <property type="entry name" value="RIBOSOMAL RNA SMALL SUBUNIT METHYLTRANSFERASE I"/>
    <property type="match status" value="1"/>
</dbReference>
<dbReference type="CDD" id="cd11648">
    <property type="entry name" value="RsmI"/>
    <property type="match status" value="1"/>
</dbReference>
<evidence type="ECO:0000313" key="10">
    <source>
        <dbReference type="Proteomes" id="UP000199236"/>
    </source>
</evidence>
<keyword evidence="3 6" id="KW-0489">Methyltransferase</keyword>
<sequence length="337" mass="36082">MKAQEMTEIDETAHADEPDGASLCAHEDGDEATDGHARRDYILLGSKQRAPSLASALYIVATPIGNLKDMTVRALEVLAGCDIIACEDTRVSRKLLTHYGIHTRLITYHEHNADKQRPYLLNALDEGKAVALISDAGTPLLSDPGYKLVADMLEADHAVVPIPGASAMLSALVASGLPTDQIHFAGFLPQKAGARNRKLADLKDIPGTLVFYESPRRLGAVLPAMAEHLGAGREVVIARELTKKFEDFHRGALGELAEHYANVDAPKGEAVVLLGPAEEEAPDENDIDAMIIRGLEEGQHIKALSGEIAQKVGAKKNDIYKRALGLKDALGNGGDKA</sequence>
<dbReference type="PROSITE" id="PS01296">
    <property type="entry name" value="RSMI"/>
    <property type="match status" value="1"/>
</dbReference>
<dbReference type="Proteomes" id="UP000199236">
    <property type="component" value="Unassembled WGS sequence"/>
</dbReference>
<keyword evidence="4 6" id="KW-0808">Transferase</keyword>
<comment type="function">
    <text evidence="6">Catalyzes the 2'-O-methylation of the ribose of cytidine 1402 (C1402) in 16S rRNA.</text>
</comment>
<feature type="region of interest" description="Disordered" evidence="7">
    <location>
        <begin position="1"/>
        <end position="32"/>
    </location>
</feature>
<evidence type="ECO:0000256" key="3">
    <source>
        <dbReference type="ARBA" id="ARBA00022603"/>
    </source>
</evidence>
<evidence type="ECO:0000256" key="6">
    <source>
        <dbReference type="HAMAP-Rule" id="MF_01877"/>
    </source>
</evidence>
<dbReference type="InterPro" id="IPR014777">
    <property type="entry name" value="4pyrrole_Mease_sub1"/>
</dbReference>
<dbReference type="Gene3D" id="3.30.950.10">
    <property type="entry name" value="Methyltransferase, Cobalt-precorrin-4 Transmethylase, Domain 2"/>
    <property type="match status" value="1"/>
</dbReference>
<keyword evidence="2 6" id="KW-0698">rRNA processing</keyword>
<evidence type="ECO:0000313" key="9">
    <source>
        <dbReference type="EMBL" id="SFO37891.1"/>
    </source>
</evidence>
<reference evidence="9 10" key="1">
    <citation type="submission" date="2016-10" db="EMBL/GenBank/DDBJ databases">
        <authorList>
            <person name="de Groot N.N."/>
        </authorList>
    </citation>
    <scope>NUCLEOTIDE SEQUENCE [LARGE SCALE GENOMIC DNA]</scope>
    <source>
        <strain evidence="9 10">CGMCC 1.9157</strain>
    </source>
</reference>
<accession>A0A1I5GQP3</accession>
<dbReference type="InterPro" id="IPR000878">
    <property type="entry name" value="4pyrrol_Mease"/>
</dbReference>
<dbReference type="AlphaFoldDB" id="A0A1I5GQP3"/>
<dbReference type="GO" id="GO:0005737">
    <property type="term" value="C:cytoplasm"/>
    <property type="evidence" value="ECO:0007669"/>
    <property type="project" value="UniProtKB-SubCell"/>
</dbReference>
<dbReference type="EC" id="2.1.1.198" evidence="6"/>
<organism evidence="9 10">
    <name type="scientific">Cohaesibacter marisflavi</name>
    <dbReference type="NCBI Taxonomy" id="655353"/>
    <lineage>
        <taxon>Bacteria</taxon>
        <taxon>Pseudomonadati</taxon>
        <taxon>Pseudomonadota</taxon>
        <taxon>Alphaproteobacteria</taxon>
        <taxon>Hyphomicrobiales</taxon>
        <taxon>Cohaesibacteraceae</taxon>
    </lineage>
</organism>
<dbReference type="NCBIfam" id="TIGR00096">
    <property type="entry name" value="16S rRNA (cytidine(1402)-2'-O)-methyltransferase"/>
    <property type="match status" value="1"/>
</dbReference>
<dbReference type="EMBL" id="FOVR01000005">
    <property type="protein sequence ID" value="SFO37891.1"/>
    <property type="molecule type" value="Genomic_DNA"/>
</dbReference>
<evidence type="ECO:0000256" key="2">
    <source>
        <dbReference type="ARBA" id="ARBA00022552"/>
    </source>
</evidence>
<dbReference type="Pfam" id="PF00590">
    <property type="entry name" value="TP_methylase"/>
    <property type="match status" value="1"/>
</dbReference>
<evidence type="ECO:0000256" key="4">
    <source>
        <dbReference type="ARBA" id="ARBA00022679"/>
    </source>
</evidence>
<dbReference type="SUPFAM" id="SSF53790">
    <property type="entry name" value="Tetrapyrrole methylase"/>
    <property type="match status" value="1"/>
</dbReference>
<keyword evidence="1 6" id="KW-0963">Cytoplasm</keyword>
<dbReference type="InterPro" id="IPR018063">
    <property type="entry name" value="SAM_MeTrfase_RsmI_CS"/>
</dbReference>
<comment type="similarity">
    <text evidence="6">Belongs to the methyltransferase superfamily. RsmI family.</text>
</comment>
<dbReference type="InterPro" id="IPR014776">
    <property type="entry name" value="4pyrrole_Mease_sub2"/>
</dbReference>